<dbReference type="GO" id="GO:0050661">
    <property type="term" value="F:NADP binding"/>
    <property type="evidence" value="ECO:0007669"/>
    <property type="project" value="InterPro"/>
</dbReference>
<dbReference type="PANTHER" id="PTHR43303">
    <property type="entry name" value="NADPH DEHYDROGENASE C23G7.10C-RELATED"/>
    <property type="match status" value="1"/>
</dbReference>
<evidence type="ECO:0000256" key="1">
    <source>
        <dbReference type="ARBA" id="ARBA00001917"/>
    </source>
</evidence>
<dbReference type="GO" id="GO:0010181">
    <property type="term" value="F:FMN binding"/>
    <property type="evidence" value="ECO:0007669"/>
    <property type="project" value="InterPro"/>
</dbReference>
<keyword evidence="3" id="KW-0288">FMN</keyword>
<accession>A0A923FDK6</accession>
<dbReference type="InterPro" id="IPR044152">
    <property type="entry name" value="YqjM-like"/>
</dbReference>
<dbReference type="Gene3D" id="3.20.20.70">
    <property type="entry name" value="Aldolase class I"/>
    <property type="match status" value="1"/>
</dbReference>
<organism evidence="7">
    <name type="scientific">Pseudomonas zanjanensis</name>
    <dbReference type="NCBI Taxonomy" id="2745496"/>
    <lineage>
        <taxon>Bacteria</taxon>
        <taxon>Pseudomonadati</taxon>
        <taxon>Pseudomonadota</taxon>
        <taxon>Gammaproteobacteria</taxon>
        <taxon>Pseudomonadales</taxon>
        <taxon>Pseudomonadaceae</taxon>
        <taxon>Pseudomonas</taxon>
    </lineage>
</organism>
<evidence type="ECO:0000313" key="9">
    <source>
        <dbReference type="Proteomes" id="UP000636518"/>
    </source>
</evidence>
<evidence type="ECO:0000313" key="7">
    <source>
        <dbReference type="EMBL" id="MBC3390052.1"/>
    </source>
</evidence>
<evidence type="ECO:0000313" key="8">
    <source>
        <dbReference type="EMBL" id="MBV4496108.1"/>
    </source>
</evidence>
<reference evidence="7 9" key="1">
    <citation type="journal article" date="2020" name="Microorganisms">
        <title>Reliable Identification of Environmental Pseudomonas Isolates Using the rpoD Gene.</title>
        <authorList>
            <consortium name="The Broad Institute Genome Sequencing Platform"/>
            <person name="Girard L."/>
            <person name="Lood C."/>
            <person name="Rokni-Zadeh H."/>
            <person name="van Noort V."/>
            <person name="Lavigne R."/>
            <person name="De Mot R."/>
        </authorList>
    </citation>
    <scope>NUCLEOTIDE SEQUENCE</scope>
    <source>
        <strain evidence="7 9">SWRI12</strain>
    </source>
</reference>
<dbReference type="EMBL" id="JABWRB010000010">
    <property type="protein sequence ID" value="MBC3390052.1"/>
    <property type="molecule type" value="Genomic_DNA"/>
</dbReference>
<sequence>MSRLFSPLTLRGTTIRNRIGMAPMCQYVSDDSLVNDWHKVHLGARAIGGVGLIILEATSVTADGRVTPQDLGLWSDAAVPKLRELASFLSAQGSVPGIQLSHAGRKASRLRPWEGDLPLLAEQGGWEPVGPSPIPFAKGYAVPRELDLSEIPALQEARLTSLPRVCRPYNVQPIPRILFIVAAE</sequence>
<evidence type="ECO:0000259" key="6">
    <source>
        <dbReference type="Pfam" id="PF00724"/>
    </source>
</evidence>
<keyword evidence="4" id="KW-0521">NADP</keyword>
<comment type="cofactor">
    <cofactor evidence="1">
        <name>FMN</name>
        <dbReference type="ChEBI" id="CHEBI:58210"/>
    </cofactor>
</comment>
<evidence type="ECO:0000256" key="4">
    <source>
        <dbReference type="ARBA" id="ARBA00022857"/>
    </source>
</evidence>
<name>A0A923FDK6_9PSED</name>
<evidence type="ECO:0000256" key="3">
    <source>
        <dbReference type="ARBA" id="ARBA00022643"/>
    </source>
</evidence>
<dbReference type="SUPFAM" id="SSF51395">
    <property type="entry name" value="FMN-linked oxidoreductases"/>
    <property type="match status" value="1"/>
</dbReference>
<evidence type="ECO:0000256" key="2">
    <source>
        <dbReference type="ARBA" id="ARBA00022630"/>
    </source>
</evidence>
<evidence type="ECO:0000256" key="5">
    <source>
        <dbReference type="ARBA" id="ARBA00023002"/>
    </source>
</evidence>
<protein>
    <recommendedName>
        <fullName evidence="6">NADH:flavin oxidoreductase/NADH oxidase N-terminal domain-containing protein</fullName>
    </recommendedName>
</protein>
<dbReference type="InterPro" id="IPR013785">
    <property type="entry name" value="Aldolase_TIM"/>
</dbReference>
<reference evidence="8" key="3">
    <citation type="submission" date="2021-06" db="EMBL/GenBank/DDBJ databases">
        <title>Updating the genus Pseudomonas: Description of 43 new species and partition of the Pseudomonas putida group.</title>
        <authorList>
            <person name="Girard L."/>
            <person name="Lood C."/>
            <person name="Vandamme P."/>
            <person name="Rokni-Zadeh H."/>
            <person name="Van Noort V."/>
            <person name="Hofte M."/>
            <person name="Lavigne R."/>
            <person name="De Mot R."/>
        </authorList>
    </citation>
    <scope>NUCLEOTIDE SEQUENCE</scope>
    <source>
        <strain evidence="8">SWRI12</strain>
    </source>
</reference>
<keyword evidence="5" id="KW-0560">Oxidoreductase</keyword>
<keyword evidence="9" id="KW-1185">Reference proteome</keyword>
<gene>
    <name evidence="8" type="ORF">HU715_012095</name>
    <name evidence="7" type="ORF">HU715_10355</name>
</gene>
<dbReference type="EMBL" id="JABWRB020000001">
    <property type="protein sequence ID" value="MBV4496108.1"/>
    <property type="molecule type" value="Genomic_DNA"/>
</dbReference>
<dbReference type="GO" id="GO:0003959">
    <property type="term" value="F:NADPH dehydrogenase activity"/>
    <property type="evidence" value="ECO:0007669"/>
    <property type="project" value="InterPro"/>
</dbReference>
<feature type="domain" description="NADH:flavin oxidoreductase/NADH oxidase N-terminal" evidence="6">
    <location>
        <begin position="4"/>
        <end position="108"/>
    </location>
</feature>
<dbReference type="Pfam" id="PF00724">
    <property type="entry name" value="Oxidored_FMN"/>
    <property type="match status" value="1"/>
</dbReference>
<reference evidence="7" key="2">
    <citation type="submission" date="2020-07" db="EMBL/GenBank/DDBJ databases">
        <authorList>
            <person name="Lood C."/>
            <person name="Girard L."/>
        </authorList>
    </citation>
    <scope>NUCLEOTIDE SEQUENCE</scope>
    <source>
        <strain evidence="7">SWRI12</strain>
    </source>
</reference>
<dbReference type="InterPro" id="IPR001155">
    <property type="entry name" value="OxRdtase_FMN_N"/>
</dbReference>
<dbReference type="PANTHER" id="PTHR43303:SF4">
    <property type="entry name" value="NADPH DEHYDROGENASE C23G7.10C-RELATED"/>
    <property type="match status" value="1"/>
</dbReference>
<keyword evidence="2" id="KW-0285">Flavoprotein</keyword>
<dbReference type="Proteomes" id="UP000636518">
    <property type="component" value="Unassembled WGS sequence"/>
</dbReference>
<dbReference type="RefSeq" id="WP_186706178.1">
    <property type="nucleotide sequence ID" value="NZ_JABWRB020000001.1"/>
</dbReference>
<dbReference type="AlphaFoldDB" id="A0A923FDK6"/>
<proteinExistence type="predicted"/>
<comment type="caution">
    <text evidence="7">The sequence shown here is derived from an EMBL/GenBank/DDBJ whole genome shotgun (WGS) entry which is preliminary data.</text>
</comment>